<keyword evidence="4" id="KW-1185">Reference proteome</keyword>
<keyword evidence="2" id="KW-0812">Transmembrane</keyword>
<protein>
    <submittedName>
        <fullName evidence="3">Uncharacterized protein</fullName>
    </submittedName>
</protein>
<keyword evidence="2" id="KW-1133">Transmembrane helix</keyword>
<dbReference type="RefSeq" id="WP_248824695.1">
    <property type="nucleotide sequence ID" value="NZ_JALKFT010000009.1"/>
</dbReference>
<proteinExistence type="predicted"/>
<gene>
    <name evidence="3" type="ORF">MXD59_11695</name>
</gene>
<feature type="transmembrane region" description="Helical" evidence="2">
    <location>
        <begin position="12"/>
        <end position="29"/>
    </location>
</feature>
<name>A0ABT0JY06_9ACTN</name>
<sequence>MTELRVLPAGWARGTLVTITGLLTVVVALGDLASAWVVLVLPLAVAAVVGYHEVLERLVRPRPPTVGAGDDGAGATGYAEKPGADGTPA</sequence>
<dbReference type="Proteomes" id="UP001201873">
    <property type="component" value="Unassembled WGS sequence"/>
</dbReference>
<comment type="caution">
    <text evidence="3">The sequence shown here is derived from an EMBL/GenBank/DDBJ whole genome shotgun (WGS) entry which is preliminary data.</text>
</comment>
<organism evidence="3 4">
    <name type="scientific">Frankia umida</name>
    <dbReference type="NCBI Taxonomy" id="573489"/>
    <lineage>
        <taxon>Bacteria</taxon>
        <taxon>Bacillati</taxon>
        <taxon>Actinomycetota</taxon>
        <taxon>Actinomycetes</taxon>
        <taxon>Frankiales</taxon>
        <taxon>Frankiaceae</taxon>
        <taxon>Frankia</taxon>
    </lineage>
</organism>
<reference evidence="3 4" key="1">
    <citation type="submission" date="2022-04" db="EMBL/GenBank/DDBJ databases">
        <title>Genome diversity in the genus Frankia.</title>
        <authorList>
            <person name="Carlos-Shanley C."/>
            <person name="Hahn D."/>
        </authorList>
    </citation>
    <scope>NUCLEOTIDE SEQUENCE [LARGE SCALE GENOMIC DNA]</scope>
    <source>
        <strain evidence="3 4">Ag45/Mut15</strain>
    </source>
</reference>
<evidence type="ECO:0000313" key="3">
    <source>
        <dbReference type="EMBL" id="MCK9876428.1"/>
    </source>
</evidence>
<evidence type="ECO:0000256" key="1">
    <source>
        <dbReference type="SAM" id="MobiDB-lite"/>
    </source>
</evidence>
<feature type="transmembrane region" description="Helical" evidence="2">
    <location>
        <begin position="35"/>
        <end position="54"/>
    </location>
</feature>
<dbReference type="EMBL" id="JALKFT010000009">
    <property type="protein sequence ID" value="MCK9876428.1"/>
    <property type="molecule type" value="Genomic_DNA"/>
</dbReference>
<feature type="region of interest" description="Disordered" evidence="1">
    <location>
        <begin position="62"/>
        <end position="89"/>
    </location>
</feature>
<evidence type="ECO:0000313" key="4">
    <source>
        <dbReference type="Proteomes" id="UP001201873"/>
    </source>
</evidence>
<evidence type="ECO:0000256" key="2">
    <source>
        <dbReference type="SAM" id="Phobius"/>
    </source>
</evidence>
<keyword evidence="2" id="KW-0472">Membrane</keyword>
<accession>A0ABT0JY06</accession>